<gene>
    <name evidence="1" type="ORF">A2519_05265</name>
</gene>
<reference evidence="1 2" key="1">
    <citation type="journal article" date="2016" name="Nat. Commun.">
        <title>Thousands of microbial genomes shed light on interconnected biogeochemical processes in an aquifer system.</title>
        <authorList>
            <person name="Anantharaman K."/>
            <person name="Brown C.T."/>
            <person name="Hug L.A."/>
            <person name="Sharon I."/>
            <person name="Castelle C.J."/>
            <person name="Probst A.J."/>
            <person name="Thomas B.C."/>
            <person name="Singh A."/>
            <person name="Wilkins M.J."/>
            <person name="Karaoz U."/>
            <person name="Brodie E.L."/>
            <person name="Williams K.H."/>
            <person name="Hubbard S.S."/>
            <person name="Banfield J.F."/>
        </authorList>
    </citation>
    <scope>NUCLEOTIDE SEQUENCE [LARGE SCALE GENOMIC DNA]</scope>
</reference>
<proteinExistence type="predicted"/>
<evidence type="ECO:0000313" key="1">
    <source>
        <dbReference type="EMBL" id="OGK05500.1"/>
    </source>
</evidence>
<dbReference type="EMBL" id="MFYX01000055">
    <property type="protein sequence ID" value="OGK05500.1"/>
    <property type="molecule type" value="Genomic_DNA"/>
</dbReference>
<protein>
    <submittedName>
        <fullName evidence="1">Uncharacterized protein</fullName>
    </submittedName>
</protein>
<comment type="caution">
    <text evidence="1">The sequence shown here is derived from an EMBL/GenBank/DDBJ whole genome shotgun (WGS) entry which is preliminary data.</text>
</comment>
<evidence type="ECO:0000313" key="2">
    <source>
        <dbReference type="Proteomes" id="UP000179243"/>
    </source>
</evidence>
<organism evidence="1 2">
    <name type="scientific">Candidatus Raymondbacteria bacterium RIFOXYD12_FULL_49_13</name>
    <dbReference type="NCBI Taxonomy" id="1817890"/>
    <lineage>
        <taxon>Bacteria</taxon>
        <taxon>Raymondiibacteriota</taxon>
    </lineage>
</organism>
<name>A0A1F7FFL0_UNCRA</name>
<accession>A0A1F7FFL0</accession>
<dbReference type="AlphaFoldDB" id="A0A1F7FFL0"/>
<dbReference type="Proteomes" id="UP000179243">
    <property type="component" value="Unassembled WGS sequence"/>
</dbReference>
<sequence>MSGLLKMRTVFLQNDLGQPFKITLKDGTVYIGFPEIIGGSMRVSLTADSTFRLKMNGQTIQLKYSEVDKYEMITKQGRRQ</sequence>